<name>A0A2L0V0L3_9CAUD</name>
<dbReference type="EMBL" id="MF403008">
    <property type="protein sequence ID" value="AUZ95306.1"/>
    <property type="molecule type" value="Genomic_DNA"/>
</dbReference>
<evidence type="ECO:0000313" key="2">
    <source>
        <dbReference type="Proteomes" id="UP000223025"/>
    </source>
</evidence>
<accession>A0A2L0V0L3</accession>
<sequence length="60" mass="6955">MYRIMETGCAKWIMVRADGSIGYTSNTDDATIFEEHITDVFKKYPAIERYKSTLHISDSF</sequence>
<proteinExistence type="predicted"/>
<reference evidence="1 2" key="1">
    <citation type="submission" date="2017-06" db="EMBL/GenBank/DDBJ databases">
        <authorList>
            <person name="Kim H.J."/>
            <person name="Triplett B.A."/>
        </authorList>
    </citation>
    <scope>NUCLEOTIDE SEQUENCE [LARGE SCALE GENOMIC DNA]</scope>
</reference>
<organism evidence="1 2">
    <name type="scientific">Agrobacterium phage Atu_ph07</name>
    <dbReference type="NCBI Taxonomy" id="2024264"/>
    <lineage>
        <taxon>Viruses</taxon>
        <taxon>Duplodnaviria</taxon>
        <taxon>Heunggongvirae</taxon>
        <taxon>Uroviricota</taxon>
        <taxon>Caudoviricetes</taxon>
        <taxon>Polybotosvirus</taxon>
        <taxon>Polybotosvirus Atuph07</taxon>
    </lineage>
</organism>
<dbReference type="GeneID" id="40088550"/>
<dbReference type="KEGG" id="vg:40088550"/>
<dbReference type="Proteomes" id="UP000223025">
    <property type="component" value="Segment"/>
</dbReference>
<protein>
    <submittedName>
        <fullName evidence="1">Uncharacterized protein</fullName>
    </submittedName>
</protein>
<dbReference type="RefSeq" id="YP_009612212.1">
    <property type="nucleotide sequence ID" value="NC_042013.1"/>
</dbReference>
<keyword evidence="2" id="KW-1185">Reference proteome</keyword>
<evidence type="ECO:0000313" key="1">
    <source>
        <dbReference type="EMBL" id="AUZ95306.1"/>
    </source>
</evidence>